<evidence type="ECO:0000313" key="3">
    <source>
        <dbReference type="Proteomes" id="UP000837857"/>
    </source>
</evidence>
<feature type="region of interest" description="Disordered" evidence="1">
    <location>
        <begin position="1"/>
        <end position="24"/>
    </location>
</feature>
<keyword evidence="3" id="KW-1185">Reference proteome</keyword>
<dbReference type="EMBL" id="OW152826">
    <property type="protein sequence ID" value="CAH2042745.1"/>
    <property type="molecule type" value="Genomic_DNA"/>
</dbReference>
<name>A0ABN8I1T8_9NEOP</name>
<protein>
    <submittedName>
        <fullName evidence="2">Uncharacterized protein</fullName>
    </submittedName>
</protein>
<proteinExistence type="predicted"/>
<reference evidence="2" key="1">
    <citation type="submission" date="2022-03" db="EMBL/GenBank/DDBJ databases">
        <authorList>
            <person name="Martin H S."/>
        </authorList>
    </citation>
    <scope>NUCLEOTIDE SEQUENCE</scope>
</reference>
<gene>
    <name evidence="2" type="ORF">IPOD504_LOCUS4060</name>
</gene>
<evidence type="ECO:0000256" key="1">
    <source>
        <dbReference type="SAM" id="MobiDB-lite"/>
    </source>
</evidence>
<feature type="non-terminal residue" evidence="2">
    <location>
        <position position="91"/>
    </location>
</feature>
<organism evidence="2 3">
    <name type="scientific">Iphiclides podalirius</name>
    <name type="common">scarce swallowtail</name>
    <dbReference type="NCBI Taxonomy" id="110791"/>
    <lineage>
        <taxon>Eukaryota</taxon>
        <taxon>Metazoa</taxon>
        <taxon>Ecdysozoa</taxon>
        <taxon>Arthropoda</taxon>
        <taxon>Hexapoda</taxon>
        <taxon>Insecta</taxon>
        <taxon>Pterygota</taxon>
        <taxon>Neoptera</taxon>
        <taxon>Endopterygota</taxon>
        <taxon>Lepidoptera</taxon>
        <taxon>Glossata</taxon>
        <taxon>Ditrysia</taxon>
        <taxon>Papilionoidea</taxon>
        <taxon>Papilionidae</taxon>
        <taxon>Papilioninae</taxon>
        <taxon>Iphiclides</taxon>
    </lineage>
</organism>
<dbReference type="Proteomes" id="UP000837857">
    <property type="component" value="Chromosome 14"/>
</dbReference>
<accession>A0ABN8I1T8</accession>
<evidence type="ECO:0000313" key="2">
    <source>
        <dbReference type="EMBL" id="CAH2042745.1"/>
    </source>
</evidence>
<sequence>MAYKSPARQSSPFFAPAASDRTHTRKGRAAVCACACVRDQLMQQLCRRGELFESFERGSGLTALVFSSPLRLNRIINHQALPVPRGSARYN</sequence>